<proteinExistence type="predicted"/>
<organism evidence="1">
    <name type="scientific">Dictyoglomus thermophilum</name>
    <dbReference type="NCBI Taxonomy" id="14"/>
    <lineage>
        <taxon>Bacteria</taxon>
        <taxon>Pseudomonadati</taxon>
        <taxon>Dictyoglomota</taxon>
        <taxon>Dictyoglomia</taxon>
        <taxon>Dictyoglomales</taxon>
        <taxon>Dictyoglomaceae</taxon>
        <taxon>Dictyoglomus</taxon>
    </lineage>
</organism>
<evidence type="ECO:0000313" key="1">
    <source>
        <dbReference type="EMBL" id="HGK23296.1"/>
    </source>
</evidence>
<reference evidence="1" key="1">
    <citation type="journal article" date="2020" name="mSystems">
        <title>Genome- and Community-Level Interaction Insights into Carbon Utilization and Element Cycling Functions of Hydrothermarchaeota in Hydrothermal Sediment.</title>
        <authorList>
            <person name="Zhou Z."/>
            <person name="Liu Y."/>
            <person name="Xu W."/>
            <person name="Pan J."/>
            <person name="Luo Z.H."/>
            <person name="Li M."/>
        </authorList>
    </citation>
    <scope>NUCLEOTIDE SEQUENCE [LARGE SCALE GENOMIC DNA]</scope>
    <source>
        <strain evidence="1">SpSt-70</strain>
    </source>
</reference>
<dbReference type="Gene3D" id="2.60.120.430">
    <property type="entry name" value="Galactose-binding lectin"/>
    <property type="match status" value="1"/>
</dbReference>
<evidence type="ECO:0008006" key="2">
    <source>
        <dbReference type="Google" id="ProtNLM"/>
    </source>
</evidence>
<dbReference type="InterPro" id="IPR008979">
    <property type="entry name" value="Galactose-bd-like_sf"/>
</dbReference>
<dbReference type="EMBL" id="DTDV01000007">
    <property type="protein sequence ID" value="HGK23296.1"/>
    <property type="molecule type" value="Genomic_DNA"/>
</dbReference>
<accession>A0A7C2H9D6</accession>
<dbReference type="OMA" id="GINFAKW"/>
<sequence>MKKVILMGLILFLFLGISFSQSVKEILIYDGESENTNLSALGYWVAPEGCKVEEVEGVAYSGKKCLKINFVWNSWWAGMGINFAKWNFNAKDKILDLSNYKALEFYIRAEKAGDYNLLVTIVEAPAQKDGKEFYSEKYTITGGVPTQWTKISVPLKSFVTVDKKRIWGMSIEVTGVPEGNTTLYVDEVKFVKD</sequence>
<dbReference type="SUPFAM" id="SSF49785">
    <property type="entry name" value="Galactose-binding domain-like"/>
    <property type="match status" value="1"/>
</dbReference>
<name>A0A7C2H9D6_DICTH</name>
<gene>
    <name evidence="1" type="ORF">ENU78_02430</name>
</gene>
<dbReference type="AlphaFoldDB" id="A0A7C2H9D6"/>
<protein>
    <recommendedName>
        <fullName evidence="2">CBM-cenC domain-containing protein</fullName>
    </recommendedName>
</protein>
<comment type="caution">
    <text evidence="1">The sequence shown here is derived from an EMBL/GenBank/DDBJ whole genome shotgun (WGS) entry which is preliminary data.</text>
</comment>